<dbReference type="SUPFAM" id="SSF50156">
    <property type="entry name" value="PDZ domain-like"/>
    <property type="match status" value="1"/>
</dbReference>
<proteinExistence type="inferred from homology"/>
<organism evidence="6">
    <name type="scientific">Menopon gallinae</name>
    <name type="common">poultry shaft louse</name>
    <dbReference type="NCBI Taxonomy" id="328185"/>
    <lineage>
        <taxon>Eukaryota</taxon>
        <taxon>Metazoa</taxon>
        <taxon>Ecdysozoa</taxon>
        <taxon>Arthropoda</taxon>
        <taxon>Hexapoda</taxon>
        <taxon>Insecta</taxon>
        <taxon>Pterygota</taxon>
        <taxon>Neoptera</taxon>
        <taxon>Paraneoptera</taxon>
        <taxon>Psocodea</taxon>
        <taxon>Troctomorpha</taxon>
        <taxon>Phthiraptera</taxon>
        <taxon>Amblycera</taxon>
        <taxon>Menoponidae</taxon>
        <taxon>Menopon</taxon>
    </lineage>
</organism>
<dbReference type="FunFam" id="2.30.42.10:FF:000107">
    <property type="entry name" value="26S proteasome non-ATPase regulatory subunit 9"/>
    <property type="match status" value="1"/>
</dbReference>
<dbReference type="Pfam" id="PF18265">
    <property type="entry name" value="Nas2_N"/>
    <property type="match status" value="1"/>
</dbReference>
<evidence type="ECO:0000256" key="2">
    <source>
        <dbReference type="ARBA" id="ARBA00014937"/>
    </source>
</evidence>
<dbReference type="GO" id="GO:0005737">
    <property type="term" value="C:cytoplasm"/>
    <property type="evidence" value="ECO:0007669"/>
    <property type="project" value="TreeGrafter"/>
</dbReference>
<keyword evidence="3" id="KW-0143">Chaperone</keyword>
<dbReference type="InterPro" id="IPR040815">
    <property type="entry name" value="Nas2_N"/>
</dbReference>
<dbReference type="GO" id="GO:0070682">
    <property type="term" value="P:proteasome regulatory particle assembly"/>
    <property type="evidence" value="ECO:0007669"/>
    <property type="project" value="InterPro"/>
</dbReference>
<dbReference type="InterPro" id="IPR035269">
    <property type="entry name" value="PSMD9"/>
</dbReference>
<dbReference type="AlphaFoldDB" id="A0AAW2HLA5"/>
<dbReference type="Gene3D" id="2.30.42.10">
    <property type="match status" value="1"/>
</dbReference>
<dbReference type="Pfam" id="PF17820">
    <property type="entry name" value="PDZ_6"/>
    <property type="match status" value="1"/>
</dbReference>
<dbReference type="InterPro" id="IPR036034">
    <property type="entry name" value="PDZ_sf"/>
</dbReference>
<feature type="domain" description="PDZ" evidence="5">
    <location>
        <begin position="99"/>
        <end position="180"/>
    </location>
</feature>
<dbReference type="InterPro" id="IPR041489">
    <property type="entry name" value="PDZ_6"/>
</dbReference>
<dbReference type="Gene3D" id="6.10.140.1710">
    <property type="match status" value="1"/>
</dbReference>
<dbReference type="GO" id="GO:0005634">
    <property type="term" value="C:nucleus"/>
    <property type="evidence" value="ECO:0007669"/>
    <property type="project" value="TreeGrafter"/>
</dbReference>
<comment type="similarity">
    <text evidence="1">Belongs to the proteasome subunit p27 family.</text>
</comment>
<dbReference type="PANTHER" id="PTHR12651:SF1">
    <property type="entry name" value="26S PROTEASOME NON-ATPASE REGULATORY SUBUNIT 9"/>
    <property type="match status" value="1"/>
</dbReference>
<evidence type="ECO:0000256" key="1">
    <source>
        <dbReference type="ARBA" id="ARBA00005256"/>
    </source>
</evidence>
<evidence type="ECO:0000256" key="4">
    <source>
        <dbReference type="ARBA" id="ARBA00030007"/>
    </source>
</evidence>
<dbReference type="PANTHER" id="PTHR12651">
    <property type="entry name" value="26S PROTEASOME NON-ATPASE REGULATORY SUBUNIT 9"/>
    <property type="match status" value="1"/>
</dbReference>
<dbReference type="SMART" id="SM00228">
    <property type="entry name" value="PDZ"/>
    <property type="match status" value="1"/>
</dbReference>
<evidence type="ECO:0000313" key="6">
    <source>
        <dbReference type="EMBL" id="KAL0270221.1"/>
    </source>
</evidence>
<reference evidence="6" key="1">
    <citation type="journal article" date="2024" name="Gigascience">
        <title>Chromosome-level genome of the poultry shaft louse Menopon gallinae provides insight into the host-switching and adaptive evolution of parasitic lice.</title>
        <authorList>
            <person name="Xu Y."/>
            <person name="Ma L."/>
            <person name="Liu S."/>
            <person name="Liang Y."/>
            <person name="Liu Q."/>
            <person name="He Z."/>
            <person name="Tian L."/>
            <person name="Duan Y."/>
            <person name="Cai W."/>
            <person name="Li H."/>
            <person name="Song F."/>
        </authorList>
    </citation>
    <scope>NUCLEOTIDE SEQUENCE</scope>
    <source>
        <strain evidence="6">Cailab_2023a</strain>
    </source>
</reference>
<comment type="caution">
    <text evidence="6">The sequence shown here is derived from an EMBL/GenBank/DDBJ whole genome shotgun (WGS) entry which is preliminary data.</text>
</comment>
<gene>
    <name evidence="6" type="ORF">PYX00_007693</name>
</gene>
<sequence>MKALEMDNEEPITRESVLKLMEKKDKIESELRELKEILDGNNIGMTEPLVDREGYPRGDIDVYQVRQARHKIICLQNDHKSVMKEIENGLHYLHSQINNSLGNSTNSNDTNSPEQDSRAFAEIRSVHFDSPAYRAGLQAGDLVLSFGSVNFDNFKSMQDIASVVQHSVGRSIKVIIKRGNQRKTLQLIPKEWSGSGLLGCVIVLIDNVER</sequence>
<dbReference type="EMBL" id="JARGDH010000004">
    <property type="protein sequence ID" value="KAL0270221.1"/>
    <property type="molecule type" value="Genomic_DNA"/>
</dbReference>
<evidence type="ECO:0000259" key="5">
    <source>
        <dbReference type="SMART" id="SM00228"/>
    </source>
</evidence>
<accession>A0AAW2HLA5</accession>
<protein>
    <recommendedName>
        <fullName evidence="2">26S proteasome non-ATPase regulatory subunit 9</fullName>
    </recommendedName>
    <alternativeName>
        <fullName evidence="4">26S proteasome regulatory subunit p27</fullName>
    </alternativeName>
</protein>
<name>A0AAW2HLA5_9NEOP</name>
<dbReference type="InterPro" id="IPR001478">
    <property type="entry name" value="PDZ"/>
</dbReference>
<evidence type="ECO:0000256" key="3">
    <source>
        <dbReference type="ARBA" id="ARBA00023186"/>
    </source>
</evidence>